<feature type="region of interest" description="Disordered" evidence="1">
    <location>
        <begin position="75"/>
        <end position="95"/>
    </location>
</feature>
<accession>A0ABP1PRU5</accession>
<gene>
    <name evidence="2" type="ORF">ODALV1_LOCUS2449</name>
</gene>
<evidence type="ECO:0000313" key="2">
    <source>
        <dbReference type="EMBL" id="CAL8073027.1"/>
    </source>
</evidence>
<reference evidence="2 3" key="1">
    <citation type="submission" date="2024-08" db="EMBL/GenBank/DDBJ databases">
        <authorList>
            <person name="Cucini C."/>
            <person name="Frati F."/>
        </authorList>
    </citation>
    <scope>NUCLEOTIDE SEQUENCE [LARGE SCALE GENOMIC DNA]</scope>
</reference>
<feature type="compositionally biased region" description="Polar residues" evidence="1">
    <location>
        <begin position="211"/>
        <end position="234"/>
    </location>
</feature>
<evidence type="ECO:0000313" key="3">
    <source>
        <dbReference type="Proteomes" id="UP001642540"/>
    </source>
</evidence>
<sequence>MKKSHNLKPHAEEATLILPLMAPPKPEAALAAGLTLTFLCGFMTLQGSLTNLFGGTTGGSKDTSLLSGLKESLGLPGSNRLNTNSDFGNSGGGYLPPKSSSDVTADGIDLTTPLFRIFLLSTSSTTPSPPTNETFKTLEIVTEAFKTESSSSFSRTTTAIPTTIPSKQETTNLNIDTPSTPISVPAPMAPPIIMSLLSGQGDRSTAKVPITTLQPPSESSTTESINPDAENNLNDDMPDTNILKPGYILKPPNDLYLPPVH</sequence>
<protein>
    <submittedName>
        <fullName evidence="2">Uncharacterized protein</fullName>
    </submittedName>
</protein>
<evidence type="ECO:0000256" key="1">
    <source>
        <dbReference type="SAM" id="MobiDB-lite"/>
    </source>
</evidence>
<proteinExistence type="predicted"/>
<comment type="caution">
    <text evidence="2">The sequence shown here is derived from an EMBL/GenBank/DDBJ whole genome shotgun (WGS) entry which is preliminary data.</text>
</comment>
<keyword evidence="3" id="KW-1185">Reference proteome</keyword>
<feature type="region of interest" description="Disordered" evidence="1">
    <location>
        <begin position="211"/>
        <end position="238"/>
    </location>
</feature>
<name>A0ABP1PRU5_9HEXA</name>
<dbReference type="Proteomes" id="UP001642540">
    <property type="component" value="Unassembled WGS sequence"/>
</dbReference>
<dbReference type="EMBL" id="CAXLJM020000007">
    <property type="protein sequence ID" value="CAL8073027.1"/>
    <property type="molecule type" value="Genomic_DNA"/>
</dbReference>
<organism evidence="2 3">
    <name type="scientific">Orchesella dallaii</name>
    <dbReference type="NCBI Taxonomy" id="48710"/>
    <lineage>
        <taxon>Eukaryota</taxon>
        <taxon>Metazoa</taxon>
        <taxon>Ecdysozoa</taxon>
        <taxon>Arthropoda</taxon>
        <taxon>Hexapoda</taxon>
        <taxon>Collembola</taxon>
        <taxon>Entomobryomorpha</taxon>
        <taxon>Entomobryoidea</taxon>
        <taxon>Orchesellidae</taxon>
        <taxon>Orchesellinae</taxon>
        <taxon>Orchesella</taxon>
    </lineage>
</organism>
<feature type="compositionally biased region" description="Polar residues" evidence="1">
    <location>
        <begin position="79"/>
        <end position="88"/>
    </location>
</feature>